<organism evidence="1 2">
    <name type="scientific">Oldenlandia corymbosa var. corymbosa</name>
    <dbReference type="NCBI Taxonomy" id="529605"/>
    <lineage>
        <taxon>Eukaryota</taxon>
        <taxon>Viridiplantae</taxon>
        <taxon>Streptophyta</taxon>
        <taxon>Embryophyta</taxon>
        <taxon>Tracheophyta</taxon>
        <taxon>Spermatophyta</taxon>
        <taxon>Magnoliopsida</taxon>
        <taxon>eudicotyledons</taxon>
        <taxon>Gunneridae</taxon>
        <taxon>Pentapetalae</taxon>
        <taxon>asterids</taxon>
        <taxon>lamiids</taxon>
        <taxon>Gentianales</taxon>
        <taxon>Rubiaceae</taxon>
        <taxon>Rubioideae</taxon>
        <taxon>Spermacoceae</taxon>
        <taxon>Hedyotis-Oldenlandia complex</taxon>
        <taxon>Oldenlandia</taxon>
    </lineage>
</organism>
<evidence type="ECO:0000313" key="1">
    <source>
        <dbReference type="EMBL" id="CAI9107243.1"/>
    </source>
</evidence>
<reference evidence="1" key="1">
    <citation type="submission" date="2023-03" db="EMBL/GenBank/DDBJ databases">
        <authorList>
            <person name="Julca I."/>
        </authorList>
    </citation>
    <scope>NUCLEOTIDE SEQUENCE</scope>
</reference>
<protein>
    <submittedName>
        <fullName evidence="1">OLC1v1006561C1</fullName>
    </submittedName>
</protein>
<accession>A0AAV1DHU3</accession>
<name>A0AAV1DHU3_OLDCO</name>
<evidence type="ECO:0000313" key="2">
    <source>
        <dbReference type="Proteomes" id="UP001161247"/>
    </source>
</evidence>
<dbReference type="Proteomes" id="UP001161247">
    <property type="component" value="Chromosome 5"/>
</dbReference>
<gene>
    <name evidence="1" type="ORF">OLC1_LOCUS15600</name>
</gene>
<proteinExistence type="predicted"/>
<sequence length="119" mass="14046">MVSQEGRWVRTVLMRRRRGFMQLDLARIRLFVFWNISWIIIEIPAMEAAKLAKSAICYAAFGAYECGDFVSVFLINEDGWKTLISGDDMEERQLENIEMLRRQYDRPIVVRIPRQGEDE</sequence>
<keyword evidence="2" id="KW-1185">Reference proteome</keyword>
<dbReference type="AlphaFoldDB" id="A0AAV1DHU3"/>
<dbReference type="EMBL" id="OX459122">
    <property type="protein sequence ID" value="CAI9107243.1"/>
    <property type="molecule type" value="Genomic_DNA"/>
</dbReference>